<keyword evidence="2 5" id="KW-0547">Nucleotide-binding</keyword>
<keyword evidence="3 5" id="KW-0418">Kinase</keyword>
<evidence type="ECO:0000256" key="4">
    <source>
        <dbReference type="ARBA" id="ARBA00022840"/>
    </source>
</evidence>
<evidence type="ECO:0000256" key="5">
    <source>
        <dbReference type="PROSITE-ProRule" id="PRU00843"/>
    </source>
</evidence>
<organism evidence="8 9">
    <name type="scientific">Dehalobacter restrictus</name>
    <dbReference type="NCBI Taxonomy" id="55583"/>
    <lineage>
        <taxon>Bacteria</taxon>
        <taxon>Bacillati</taxon>
        <taxon>Bacillota</taxon>
        <taxon>Clostridia</taxon>
        <taxon>Eubacteriales</taxon>
        <taxon>Desulfitobacteriaceae</taxon>
        <taxon>Dehalobacter</taxon>
    </lineage>
</organism>
<reference evidence="8 9" key="1">
    <citation type="submission" date="2019-12" db="EMBL/GenBank/DDBJ databases">
        <title>Sequence classification of anaerobic respiratory reductive dehalogenases: First we see many, then we see few.</title>
        <authorList>
            <person name="Molenda O."/>
            <person name="Puentes Jacome L.A."/>
            <person name="Cao X."/>
            <person name="Nesbo C.L."/>
            <person name="Tang S."/>
            <person name="Morson N."/>
            <person name="Patron J."/>
            <person name="Lomheim L."/>
            <person name="Wishart D.S."/>
            <person name="Edwards E.A."/>
        </authorList>
    </citation>
    <scope>NUCLEOTIDE SEQUENCE [LARGE SCALE GENOMIC DNA]</scope>
    <source>
        <strain evidence="8 9">12DCA</strain>
    </source>
</reference>
<accession>A0A857DGI6</accession>
<evidence type="ECO:0000256" key="6">
    <source>
        <dbReference type="RuleBase" id="RU000505"/>
    </source>
</evidence>
<feature type="binding site" evidence="5">
    <location>
        <begin position="174"/>
        <end position="178"/>
    </location>
    <ligand>
        <name>ATP</name>
        <dbReference type="ChEBI" id="CHEBI:30616"/>
    </ligand>
</feature>
<dbReference type="Pfam" id="PF00217">
    <property type="entry name" value="ATP-gua_Ptrans"/>
    <property type="match status" value="1"/>
</dbReference>
<dbReference type="GO" id="GO:1990424">
    <property type="term" value="F:protein arginine kinase activity"/>
    <property type="evidence" value="ECO:0007669"/>
    <property type="project" value="UniProtKB-EC"/>
</dbReference>
<dbReference type="GO" id="GO:0005615">
    <property type="term" value="C:extracellular space"/>
    <property type="evidence" value="ECO:0007669"/>
    <property type="project" value="TreeGrafter"/>
</dbReference>
<protein>
    <submittedName>
        <fullName evidence="8">Protein arginine kinase</fullName>
        <ecNumber evidence="8">2.7.14.1</ecNumber>
    </submittedName>
</protein>
<dbReference type="AlphaFoldDB" id="A0A857DGI6"/>
<dbReference type="InterPro" id="IPR022415">
    <property type="entry name" value="ATP-guanido_PTrfase_AS"/>
</dbReference>
<evidence type="ECO:0000259" key="7">
    <source>
        <dbReference type="PROSITE" id="PS51510"/>
    </source>
</evidence>
<dbReference type="InterPro" id="IPR014746">
    <property type="entry name" value="Gln_synth/guanido_kin_cat_dom"/>
</dbReference>
<sequence>MTYRELLAKDSFWMKDTLDIPIVLSSRIRLARNIADNPFPHVMSHDDAEKIEAQISGVLDGFTAEGEKLVYIPLKMLIPVEKKVLIEKHLVSPGFNETEYARGLALSESHKIAVMVNEEDHLRIQVLMPGNSLREAWHLAGLVDDHLEAHLDIAYKEKLGYLTTCPTNVGTGLRVSVMVHLPALVLTNQVQQVLGALTSLGLAVRGLYGEGSRPFGNIFQISNQVTLGKSEEDTLTHLDAVTRQLMEREVQMREVIRKESPLIVEDKVWRARGTLENVRILETEEIYSLLSEDRLGIDMGILSRVSAGFVSVLINSMQGCLQYNLNKQLDAYHINAERANFVRGIYHHKMSENVN</sequence>
<feature type="binding site" evidence="5">
    <location>
        <begin position="205"/>
        <end position="210"/>
    </location>
    <ligand>
        <name>ATP</name>
        <dbReference type="ChEBI" id="CHEBI:30616"/>
    </ligand>
</feature>
<dbReference type="Gene3D" id="3.30.590.10">
    <property type="entry name" value="Glutamine synthetase/guanido kinase, catalytic domain"/>
    <property type="match status" value="1"/>
</dbReference>
<evidence type="ECO:0000313" key="8">
    <source>
        <dbReference type="EMBL" id="QGZ99611.1"/>
    </source>
</evidence>
<dbReference type="EMBL" id="CP046996">
    <property type="protein sequence ID" value="QGZ99611.1"/>
    <property type="molecule type" value="Genomic_DNA"/>
</dbReference>
<dbReference type="EC" id="2.7.14.1" evidence="8"/>
<feature type="domain" description="Phosphagen kinase C-terminal" evidence="7">
    <location>
        <begin position="22"/>
        <end position="252"/>
    </location>
</feature>
<keyword evidence="1 5" id="KW-0808">Transferase</keyword>
<dbReference type="PANTHER" id="PTHR11547:SF38">
    <property type="entry name" value="ARGININE KINASE 1-RELATED"/>
    <property type="match status" value="1"/>
</dbReference>
<evidence type="ECO:0000313" key="9">
    <source>
        <dbReference type="Proteomes" id="UP000430508"/>
    </source>
</evidence>
<name>A0A857DGI6_9FIRM</name>
<dbReference type="CDD" id="cd07930">
    <property type="entry name" value="bacterial_phosphagen_kinase"/>
    <property type="match status" value="1"/>
</dbReference>
<dbReference type="GO" id="GO:0004111">
    <property type="term" value="F:creatine kinase activity"/>
    <property type="evidence" value="ECO:0007669"/>
    <property type="project" value="InterPro"/>
</dbReference>
<feature type="binding site" evidence="5">
    <location>
        <position position="89"/>
    </location>
    <ligand>
        <name>ATP</name>
        <dbReference type="ChEBI" id="CHEBI:30616"/>
    </ligand>
</feature>
<comment type="similarity">
    <text evidence="5 6">Belongs to the ATP:guanido phosphotransferase family.</text>
</comment>
<gene>
    <name evidence="8" type="ORF">GQ588_02570</name>
</gene>
<proteinExistence type="inferred from homology"/>
<dbReference type="PROSITE" id="PS51510">
    <property type="entry name" value="PHOSPHAGEN_KINASE_C"/>
    <property type="match status" value="1"/>
</dbReference>
<dbReference type="InterPro" id="IPR000749">
    <property type="entry name" value="ATP-guanido_PTrfase"/>
</dbReference>
<dbReference type="InterPro" id="IPR023660">
    <property type="entry name" value="Arg_Kinase"/>
</dbReference>
<evidence type="ECO:0000256" key="1">
    <source>
        <dbReference type="ARBA" id="ARBA00022679"/>
    </source>
</evidence>
<dbReference type="NCBIfam" id="NF002194">
    <property type="entry name" value="PRK01059.1-4"/>
    <property type="match status" value="1"/>
</dbReference>
<dbReference type="GO" id="GO:0005524">
    <property type="term" value="F:ATP binding"/>
    <property type="evidence" value="ECO:0007669"/>
    <property type="project" value="UniProtKB-UniRule"/>
</dbReference>
<evidence type="ECO:0000256" key="3">
    <source>
        <dbReference type="ARBA" id="ARBA00022777"/>
    </source>
</evidence>
<dbReference type="InterPro" id="IPR022414">
    <property type="entry name" value="ATP-guanido_PTrfase_cat"/>
</dbReference>
<dbReference type="SUPFAM" id="SSF55931">
    <property type="entry name" value="Glutamine synthetase/guanido kinase"/>
    <property type="match status" value="1"/>
</dbReference>
<evidence type="ECO:0000256" key="2">
    <source>
        <dbReference type="ARBA" id="ARBA00022741"/>
    </source>
</evidence>
<dbReference type="RefSeq" id="WP_019225186.1">
    <property type="nucleotide sequence ID" value="NZ_CP046996.1"/>
</dbReference>
<dbReference type="PROSITE" id="PS00112">
    <property type="entry name" value="PHOSPHAGEN_KINASE"/>
    <property type="match status" value="1"/>
</dbReference>
<dbReference type="Proteomes" id="UP000430508">
    <property type="component" value="Chromosome"/>
</dbReference>
<keyword evidence="4 5" id="KW-0067">ATP-binding</keyword>
<feature type="binding site" evidence="5">
    <location>
        <begin position="25"/>
        <end position="29"/>
    </location>
    <ligand>
        <name>ATP</name>
        <dbReference type="ChEBI" id="CHEBI:30616"/>
    </ligand>
</feature>
<dbReference type="GO" id="GO:0046314">
    <property type="term" value="P:phosphocreatine biosynthetic process"/>
    <property type="evidence" value="ECO:0007669"/>
    <property type="project" value="InterPro"/>
</dbReference>
<feature type="binding site" evidence="5">
    <location>
        <position position="123"/>
    </location>
    <ligand>
        <name>ATP</name>
        <dbReference type="ChEBI" id="CHEBI:30616"/>
    </ligand>
</feature>
<dbReference type="PANTHER" id="PTHR11547">
    <property type="entry name" value="ARGININE OR CREATINE KINASE"/>
    <property type="match status" value="1"/>
</dbReference>